<organism evidence="1">
    <name type="scientific">human gut metagenome</name>
    <dbReference type="NCBI Taxonomy" id="408170"/>
    <lineage>
        <taxon>unclassified sequences</taxon>
        <taxon>metagenomes</taxon>
        <taxon>organismal metagenomes</taxon>
    </lineage>
</organism>
<proteinExistence type="predicted"/>
<dbReference type="AlphaFoldDB" id="W1XM00"/>
<evidence type="ECO:0000313" key="1">
    <source>
        <dbReference type="EMBL" id="ETJ31383.1"/>
    </source>
</evidence>
<gene>
    <name evidence="1" type="ORF">Q604_UNBC14120G0002</name>
</gene>
<dbReference type="EMBL" id="AZMM01014120">
    <property type="protein sequence ID" value="ETJ31383.1"/>
    <property type="molecule type" value="Genomic_DNA"/>
</dbReference>
<reference evidence="1" key="1">
    <citation type="submission" date="2013-12" db="EMBL/GenBank/DDBJ databases">
        <title>A Varibaculum cambriense genome reconstructed from a premature infant gut community with otherwise low bacterial novelty that shifts toward anaerobic metabolism during the third week of life.</title>
        <authorList>
            <person name="Brown C.T."/>
            <person name="Sharon I."/>
            <person name="Thomas B.C."/>
            <person name="Castelle C.J."/>
            <person name="Morowitz M.J."/>
            <person name="Banfield J.F."/>
        </authorList>
    </citation>
    <scope>NUCLEOTIDE SEQUENCE</scope>
</reference>
<comment type="caution">
    <text evidence="1">The sequence shown here is derived from an EMBL/GenBank/DDBJ whole genome shotgun (WGS) entry which is preliminary data.</text>
</comment>
<feature type="non-terminal residue" evidence="1">
    <location>
        <position position="1"/>
    </location>
</feature>
<name>W1XM00_9ZZZZ</name>
<protein>
    <submittedName>
        <fullName evidence="1">Uncharacterized protein</fullName>
    </submittedName>
</protein>
<accession>W1XM00</accession>
<sequence length="56" mass="6571">QSLQGLFIEVHLDFISFNEFFSGCNAIRFVIYENPFTVLFKGRINNTLKEEIFPIL</sequence>